<evidence type="ECO:0000313" key="11">
    <source>
        <dbReference type="Proteomes" id="UP001054846"/>
    </source>
</evidence>
<dbReference type="SUPFAM" id="SSF111331">
    <property type="entry name" value="NAD kinase/diacylglycerol kinase-like"/>
    <property type="match status" value="1"/>
</dbReference>
<accession>A0ABY3PQZ2</accession>
<organism evidence="10 11">
    <name type="scientific">Gloeobacter morelensis MG652769</name>
    <dbReference type="NCBI Taxonomy" id="2781736"/>
    <lineage>
        <taxon>Bacteria</taxon>
        <taxon>Bacillati</taxon>
        <taxon>Cyanobacteriota</taxon>
        <taxon>Cyanophyceae</taxon>
        <taxon>Gloeobacterales</taxon>
        <taxon>Gloeobacteraceae</taxon>
        <taxon>Gloeobacter</taxon>
        <taxon>Gloeobacter morelensis</taxon>
    </lineage>
</organism>
<keyword evidence="6 9" id="KW-0521">NADP</keyword>
<dbReference type="EMBL" id="CP063845">
    <property type="protein sequence ID" value="UFP96057.1"/>
    <property type="molecule type" value="Genomic_DNA"/>
</dbReference>
<keyword evidence="3 9" id="KW-0547">Nucleotide-binding</keyword>
<dbReference type="InterPro" id="IPR016064">
    <property type="entry name" value="NAD/diacylglycerol_kinase_sf"/>
</dbReference>
<dbReference type="NCBIfam" id="NF002732">
    <property type="entry name" value="PRK02649.1"/>
    <property type="match status" value="1"/>
</dbReference>
<dbReference type="PANTHER" id="PTHR20275:SF13">
    <property type="entry name" value="NAD KINASE 2"/>
    <property type="match status" value="1"/>
</dbReference>
<proteinExistence type="inferred from homology"/>
<feature type="binding site" evidence="9">
    <location>
        <begin position="155"/>
        <end position="156"/>
    </location>
    <ligand>
        <name>NAD(+)</name>
        <dbReference type="ChEBI" id="CHEBI:57540"/>
    </ligand>
</feature>
<dbReference type="HAMAP" id="MF_00361">
    <property type="entry name" value="NAD_kinase"/>
    <property type="match status" value="1"/>
</dbReference>
<dbReference type="PANTHER" id="PTHR20275">
    <property type="entry name" value="NAD KINASE"/>
    <property type="match status" value="1"/>
</dbReference>
<keyword evidence="5 9" id="KW-0067">ATP-binding</keyword>
<dbReference type="EC" id="2.7.1.23" evidence="9"/>
<dbReference type="Proteomes" id="UP001054846">
    <property type="component" value="Chromosome"/>
</dbReference>
<evidence type="ECO:0000256" key="8">
    <source>
        <dbReference type="ARBA" id="ARBA00047925"/>
    </source>
</evidence>
<keyword evidence="7 9" id="KW-0520">NAD</keyword>
<comment type="similarity">
    <text evidence="9">Belongs to the NAD kinase family.</text>
</comment>
<comment type="subcellular location">
    <subcellularLocation>
        <location evidence="9">Cytoplasm</location>
    </subcellularLocation>
</comment>
<evidence type="ECO:0000256" key="5">
    <source>
        <dbReference type="ARBA" id="ARBA00022840"/>
    </source>
</evidence>
<gene>
    <name evidence="9" type="primary">nadK</name>
    <name evidence="10" type="ORF">ISF26_07560</name>
</gene>
<keyword evidence="11" id="KW-1185">Reference proteome</keyword>
<keyword evidence="1 9" id="KW-0963">Cytoplasm</keyword>
<dbReference type="Pfam" id="PF20143">
    <property type="entry name" value="NAD_kinase_C"/>
    <property type="match status" value="1"/>
</dbReference>
<evidence type="ECO:0000313" key="10">
    <source>
        <dbReference type="EMBL" id="UFP96057.1"/>
    </source>
</evidence>
<reference evidence="10 11" key="1">
    <citation type="journal article" date="2021" name="Genome Biol. Evol.">
        <title>Complete Genome Sequencing of a Novel Gloeobacter Species from a Waterfall Cave in Mexico.</title>
        <authorList>
            <person name="Saw J.H."/>
            <person name="Cardona T."/>
            <person name="Montejano G."/>
        </authorList>
    </citation>
    <scope>NUCLEOTIDE SEQUENCE [LARGE SCALE GENOMIC DNA]</scope>
    <source>
        <strain evidence="10">MG652769</strain>
    </source>
</reference>
<evidence type="ECO:0000256" key="3">
    <source>
        <dbReference type="ARBA" id="ARBA00022741"/>
    </source>
</evidence>
<feature type="binding site" evidence="9">
    <location>
        <begin position="81"/>
        <end position="82"/>
    </location>
    <ligand>
        <name>NAD(+)</name>
        <dbReference type="ChEBI" id="CHEBI:57540"/>
    </ligand>
</feature>
<evidence type="ECO:0000256" key="4">
    <source>
        <dbReference type="ARBA" id="ARBA00022777"/>
    </source>
</evidence>
<comment type="cofactor">
    <cofactor evidence="9">
        <name>a divalent metal cation</name>
        <dbReference type="ChEBI" id="CHEBI:60240"/>
    </cofactor>
</comment>
<comment type="caution">
    <text evidence="9">Lacks conserved residue(s) required for the propagation of feature annotation.</text>
</comment>
<sequence length="309" mass="33590">MMALPKAGIIFNDIKPAAARAAAELTEKFQDAGYRVYQTTGWGGILGFPRPDSPVCHTPIDRLAAEGFDEAMPFAIVLGGDGTVLAAARQVAPFDIPLLTINTGHMGFLTEGYLNQIHPAIDTLLAGQYALEDRSMIEVRVFRDERLIWEALALNEAVLHKEPLSGICHFEVAIGRHNIVDIAADGVIVATPTGSTAYALAAGGPVITPDVQVLQLIPICPHSLAARGLVFADTESLVVHPPTNHQHLILSLDGNSGCYIWPGDQVRIRRARYRTRLIRLQPPEFFALLREKLGWGLPHIAKPLSVELP</sequence>
<feature type="binding site" evidence="9">
    <location>
        <position position="255"/>
    </location>
    <ligand>
        <name>NAD(+)</name>
        <dbReference type="ChEBI" id="CHEBI:57540"/>
    </ligand>
</feature>
<comment type="catalytic activity">
    <reaction evidence="8 9">
        <text>NAD(+) + ATP = ADP + NADP(+) + H(+)</text>
        <dbReference type="Rhea" id="RHEA:18629"/>
        <dbReference type="ChEBI" id="CHEBI:15378"/>
        <dbReference type="ChEBI" id="CHEBI:30616"/>
        <dbReference type="ChEBI" id="CHEBI:57540"/>
        <dbReference type="ChEBI" id="CHEBI:58349"/>
        <dbReference type="ChEBI" id="CHEBI:456216"/>
        <dbReference type="EC" id="2.7.1.23"/>
    </reaction>
</comment>
<comment type="function">
    <text evidence="9">Involved in the regulation of the intracellular balance of NAD and NADP, and is a key enzyme in the biosynthesis of NADP. Catalyzes specifically the phosphorylation on 2'-hydroxyl of the adenosine moiety of NAD to yield NADP.</text>
</comment>
<dbReference type="RefSeq" id="WP_230843301.1">
    <property type="nucleotide sequence ID" value="NZ_CP063845.1"/>
</dbReference>
<dbReference type="GO" id="GO:0003951">
    <property type="term" value="F:NAD+ kinase activity"/>
    <property type="evidence" value="ECO:0007669"/>
    <property type="project" value="UniProtKB-EC"/>
</dbReference>
<keyword evidence="4 9" id="KW-0418">Kinase</keyword>
<evidence type="ECO:0000256" key="6">
    <source>
        <dbReference type="ARBA" id="ARBA00022857"/>
    </source>
</evidence>
<evidence type="ECO:0000256" key="9">
    <source>
        <dbReference type="HAMAP-Rule" id="MF_00361"/>
    </source>
</evidence>
<name>A0ABY3PQZ2_9CYAN</name>
<dbReference type="Gene3D" id="3.40.50.10330">
    <property type="entry name" value="Probable inorganic polyphosphate/atp-NAD kinase, domain 1"/>
    <property type="match status" value="1"/>
</dbReference>
<feature type="binding site" evidence="9">
    <location>
        <position position="185"/>
    </location>
    <ligand>
        <name>NAD(+)</name>
        <dbReference type="ChEBI" id="CHEBI:57540"/>
    </ligand>
</feature>
<dbReference type="Gene3D" id="2.60.200.30">
    <property type="entry name" value="Probable inorganic polyphosphate/atp-NAD kinase, domain 2"/>
    <property type="match status" value="1"/>
</dbReference>
<dbReference type="InterPro" id="IPR017438">
    <property type="entry name" value="ATP-NAD_kinase_N"/>
</dbReference>
<dbReference type="InterPro" id="IPR017437">
    <property type="entry name" value="ATP-NAD_kinase_PpnK-typ_C"/>
</dbReference>
<evidence type="ECO:0000256" key="2">
    <source>
        <dbReference type="ARBA" id="ARBA00022679"/>
    </source>
</evidence>
<dbReference type="InterPro" id="IPR002504">
    <property type="entry name" value="NADK"/>
</dbReference>
<dbReference type="Pfam" id="PF01513">
    <property type="entry name" value="NAD_kinase"/>
    <property type="match status" value="1"/>
</dbReference>
<protein>
    <recommendedName>
        <fullName evidence="9">NAD kinase</fullName>
        <ecNumber evidence="9">2.7.1.23</ecNumber>
    </recommendedName>
    <alternativeName>
        <fullName evidence="9">ATP-dependent NAD kinase</fullName>
    </alternativeName>
</protein>
<evidence type="ECO:0000256" key="1">
    <source>
        <dbReference type="ARBA" id="ARBA00022490"/>
    </source>
</evidence>
<keyword evidence="2 9" id="KW-0808">Transferase</keyword>
<feature type="active site" description="Proton acceptor" evidence="9">
    <location>
        <position position="81"/>
    </location>
</feature>
<evidence type="ECO:0000256" key="7">
    <source>
        <dbReference type="ARBA" id="ARBA00023027"/>
    </source>
</evidence>